<dbReference type="Gene3D" id="2.60.40.10">
    <property type="entry name" value="Immunoglobulins"/>
    <property type="match status" value="2"/>
</dbReference>
<dbReference type="InterPro" id="IPR058515">
    <property type="entry name" value="DUF8202"/>
</dbReference>
<gene>
    <name evidence="3" type="ORF">DXU93_02925</name>
</gene>
<evidence type="ECO:0000313" key="4">
    <source>
        <dbReference type="Proteomes" id="UP000257127"/>
    </source>
</evidence>
<dbReference type="OrthoDB" id="2582440at2"/>
<comment type="caution">
    <text evidence="3">The sequence shown here is derived from an EMBL/GenBank/DDBJ whole genome shotgun (WGS) entry which is preliminary data.</text>
</comment>
<keyword evidence="1" id="KW-0732">Signal</keyword>
<proteinExistence type="predicted"/>
<dbReference type="InterPro" id="IPR026341">
    <property type="entry name" value="T9SS_type_B"/>
</dbReference>
<feature type="domain" description="PKD/Chitinase" evidence="2">
    <location>
        <begin position="879"/>
        <end position="960"/>
    </location>
</feature>
<keyword evidence="4" id="KW-1185">Reference proteome</keyword>
<dbReference type="InterPro" id="IPR000601">
    <property type="entry name" value="PKD_dom"/>
</dbReference>
<dbReference type="InterPro" id="IPR013783">
    <property type="entry name" value="Ig-like_fold"/>
</dbReference>
<reference evidence="3 4" key="1">
    <citation type="submission" date="2018-08" db="EMBL/GenBank/DDBJ databases">
        <title>The draft genome squence of Brumimicrobium sp. N62.</title>
        <authorList>
            <person name="Du Z.-J."/>
            <person name="Luo H.-R."/>
        </authorList>
    </citation>
    <scope>NUCLEOTIDE SEQUENCE [LARGE SCALE GENOMIC DNA]</scope>
    <source>
        <strain evidence="3 4">N62</strain>
    </source>
</reference>
<feature type="signal peptide" evidence="1">
    <location>
        <begin position="1"/>
        <end position="18"/>
    </location>
</feature>
<evidence type="ECO:0000256" key="1">
    <source>
        <dbReference type="SAM" id="SignalP"/>
    </source>
</evidence>
<dbReference type="RefSeq" id="WP_116879742.1">
    <property type="nucleotide sequence ID" value="NZ_QURB01000001.1"/>
</dbReference>
<dbReference type="Proteomes" id="UP000257127">
    <property type="component" value="Unassembled WGS sequence"/>
</dbReference>
<dbReference type="Pfam" id="PF13585">
    <property type="entry name" value="CHU_C"/>
    <property type="match status" value="1"/>
</dbReference>
<dbReference type="CDD" id="cd00146">
    <property type="entry name" value="PKD"/>
    <property type="match status" value="1"/>
</dbReference>
<dbReference type="Pfam" id="PF26628">
    <property type="entry name" value="DUF8202"/>
    <property type="match status" value="1"/>
</dbReference>
<dbReference type="NCBIfam" id="TIGR04131">
    <property type="entry name" value="Bac_Flav_CTERM"/>
    <property type="match status" value="1"/>
</dbReference>
<feature type="chain" id="PRO_5017709796" evidence="1">
    <location>
        <begin position="19"/>
        <end position="1054"/>
    </location>
</feature>
<evidence type="ECO:0000259" key="2">
    <source>
        <dbReference type="SMART" id="SM00089"/>
    </source>
</evidence>
<organism evidence="3 4">
    <name type="scientific">Brumimicrobium aurantiacum</name>
    <dbReference type="NCBI Taxonomy" id="1737063"/>
    <lineage>
        <taxon>Bacteria</taxon>
        <taxon>Pseudomonadati</taxon>
        <taxon>Bacteroidota</taxon>
        <taxon>Flavobacteriia</taxon>
        <taxon>Flavobacteriales</taxon>
        <taxon>Crocinitomicaceae</taxon>
        <taxon>Brumimicrobium</taxon>
    </lineage>
</organism>
<dbReference type="InterPro" id="IPR035986">
    <property type="entry name" value="PKD_dom_sf"/>
</dbReference>
<protein>
    <submittedName>
        <fullName evidence="3">PKD domain-containing protein</fullName>
    </submittedName>
</protein>
<dbReference type="InterPro" id="IPR022409">
    <property type="entry name" value="PKD/Chitinase_dom"/>
</dbReference>
<sequence length="1054" mass="114169">MNKLILIALVFTSTMLNAQISPGGVGTVDLTSWFRADDLAVGDVTSWTTQFPAGAGAVTVTDGQAPYPQLELTPTGAISNYNRTINFSGNTFAGQNLTTVQGLGNANPPALLSNAYATDEGSYFCAYMLPTPASINHHITLYNDGNTGLQVRNLGANSRIALGKLPSNSTNAVRNYSDGNIPNIVSYKGNRSNSTSMKAYNRSDLIPTPIGASQSSGSDGLYIGYHPSIGTSAYNGFIHEVIFFDRDLTDIEMQKVETYLAIKYGTTLIHNPTNNSGDYLATDGTIIWDASNAPAFHNDVIGIGRDDVEDLNQKQSHSFDDSVRIYIDALVQANENNLGTINTDLSYVTMGHNGGFLCGSPTGNSEAPAPVTSRLEREFKITNTNFNQDFNIDFIIDTCNSIAGIDPTNIRLMIDTDDDFSNATLYAQGGGLTFSVASGTLTVTGLSTAHIPMNDTRFMTIGYVDESYTISDSSGPICIGEEGWVVFQVNNSTTPIDVEYTDGVTTTVINGVETGDTLFWTPNSTTTYDFTPLSSLINCCSANGPQPFTQVVNPLPTITLDPFNDTICIGENVTLTANGANTYVWDNGVQNGVPFQVNTTTTYEVTATDVNGCVNTLDTNVVTKNPPSVTPPNQVFEACDTDLNVDLFSFLDPANDATGTWYDPQGNPIPGGQLDVSNLAGIEQYDYVLSSTYCPSDTGFFDLDVKTFLSAGNDFTEQFCNDGNVDLNNFVSVANPGSWTSMDGLAGNVFNPNTGILVLDGLAKGDYTFEYVVVSDAPCSSDTAVGTIQVSEMAQIQFTSDVLEGCSPLTVNFSDMTIVDGAKDYIWYVDGAQVGTDSTMTYVFDEVRCYDITLSIETDNLCLNTHTESQMICVNPDPIAEFKYSPTSIFSDNPVVNFTNESQLNANNIWDFAEEGVSNEVNPSFTFPFGEEGDYEVTLTVVSAKGCIDSTTQIIPIRDQTIYYVPNAFTPDGDNINNVFKPVMTVGVDPQLYKFEVFNRWGEKVFESNDYNIGWDGTYGDQLVADGMYNWKITFTELKTELVITQMGTVVLIK</sequence>
<accession>A0A3E1F2G7</accession>
<dbReference type="Pfam" id="PF00801">
    <property type="entry name" value="PKD"/>
    <property type="match status" value="1"/>
</dbReference>
<evidence type="ECO:0000313" key="3">
    <source>
        <dbReference type="EMBL" id="RFC55907.1"/>
    </source>
</evidence>
<dbReference type="SMART" id="SM00089">
    <property type="entry name" value="PKD"/>
    <property type="match status" value="1"/>
</dbReference>
<dbReference type="EMBL" id="QURB01000001">
    <property type="protein sequence ID" value="RFC55907.1"/>
    <property type="molecule type" value="Genomic_DNA"/>
</dbReference>
<dbReference type="SUPFAM" id="SSF49299">
    <property type="entry name" value="PKD domain"/>
    <property type="match status" value="2"/>
</dbReference>
<dbReference type="AlphaFoldDB" id="A0A3E1F2G7"/>
<name>A0A3E1F2G7_9FLAO</name>